<keyword evidence="4" id="KW-0812">Transmembrane</keyword>
<sequence>MIYITLLNIAIFQGIVLGLLILKSSLFNSNSNKYLAYLLFTLSIILLNHVFEVQDAFTPYPFLRFIDHIEWVFLLPAFLFLFVINRIDDTVKSKQKVYLCFIPFAYSVALNVICDLDFVAGIYTLPEPSVALIGILGLIHLILAVTFIPFLLFYSYFMVKYLKNTQEKEWIIILLTIVSSMIFAFLITALAGLFLEYDISSAMNILALSATFIIHWTSYIGIYKYKLAKNKEAIFSFLNDDAVISYANLQIVDNSLLEENRESITVDNLYFQKLELLCKEQHIYTDSTLNREKVAEKLGISAGYVSQIVNTVTGDNFANYISQYRVEAVKEMISNSEYENYNLLTMGLESGFTSKTTFYKAFKKVTGQTPNEYKNTKK</sequence>
<feature type="transmembrane region" description="Helical" evidence="4">
    <location>
        <begin position="34"/>
        <end position="51"/>
    </location>
</feature>
<name>A0ABV5FFV1_9FLAO</name>
<comment type="caution">
    <text evidence="6">The sequence shown here is derived from an EMBL/GenBank/DDBJ whole genome shotgun (WGS) entry which is preliminary data.</text>
</comment>
<dbReference type="PANTHER" id="PTHR43280:SF29">
    <property type="entry name" value="ARAC-FAMILY TRANSCRIPTIONAL REGULATOR"/>
    <property type="match status" value="1"/>
</dbReference>
<keyword evidence="2" id="KW-0238">DNA-binding</keyword>
<feature type="transmembrane region" description="Helical" evidence="4">
    <location>
        <begin position="131"/>
        <end position="159"/>
    </location>
</feature>
<keyword evidence="7" id="KW-1185">Reference proteome</keyword>
<feature type="transmembrane region" description="Helical" evidence="4">
    <location>
        <begin position="71"/>
        <end position="87"/>
    </location>
</feature>
<reference evidence="6 7" key="1">
    <citation type="submission" date="2024-09" db="EMBL/GenBank/DDBJ databases">
        <authorList>
            <person name="Sun Q."/>
            <person name="Mori K."/>
        </authorList>
    </citation>
    <scope>NUCLEOTIDE SEQUENCE [LARGE SCALE GENOMIC DNA]</scope>
    <source>
        <strain evidence="6 7">CECT 7908</strain>
    </source>
</reference>
<organism evidence="6 7">
    <name type="scientific">Flavobacterium branchiarum</name>
    <dbReference type="NCBI Taxonomy" id="1114870"/>
    <lineage>
        <taxon>Bacteria</taxon>
        <taxon>Pseudomonadati</taxon>
        <taxon>Bacteroidota</taxon>
        <taxon>Flavobacteriia</taxon>
        <taxon>Flavobacteriales</taxon>
        <taxon>Flavobacteriaceae</taxon>
        <taxon>Flavobacterium</taxon>
    </lineage>
</organism>
<keyword evidence="3" id="KW-0804">Transcription</keyword>
<dbReference type="RefSeq" id="WP_290264759.1">
    <property type="nucleotide sequence ID" value="NZ_JAUFQQ010000003.1"/>
</dbReference>
<evidence type="ECO:0000256" key="4">
    <source>
        <dbReference type="SAM" id="Phobius"/>
    </source>
</evidence>
<dbReference type="PROSITE" id="PS00041">
    <property type="entry name" value="HTH_ARAC_FAMILY_1"/>
    <property type="match status" value="1"/>
</dbReference>
<feature type="transmembrane region" description="Helical" evidence="4">
    <location>
        <begin position="99"/>
        <end position="125"/>
    </location>
</feature>
<protein>
    <submittedName>
        <fullName evidence="6">Helix-turn-helix domain-containing protein</fullName>
    </submittedName>
</protein>
<dbReference type="Proteomes" id="UP001589589">
    <property type="component" value="Unassembled WGS sequence"/>
</dbReference>
<dbReference type="SMART" id="SM00342">
    <property type="entry name" value="HTH_ARAC"/>
    <property type="match status" value="1"/>
</dbReference>
<dbReference type="SUPFAM" id="SSF46689">
    <property type="entry name" value="Homeodomain-like"/>
    <property type="match status" value="1"/>
</dbReference>
<feature type="transmembrane region" description="Helical" evidence="4">
    <location>
        <begin position="6"/>
        <end position="22"/>
    </location>
</feature>
<keyword evidence="1" id="KW-0805">Transcription regulation</keyword>
<dbReference type="Pfam" id="PF12833">
    <property type="entry name" value="HTH_18"/>
    <property type="match status" value="1"/>
</dbReference>
<dbReference type="InterPro" id="IPR018060">
    <property type="entry name" value="HTH_AraC"/>
</dbReference>
<accession>A0ABV5FFV1</accession>
<evidence type="ECO:0000259" key="5">
    <source>
        <dbReference type="PROSITE" id="PS01124"/>
    </source>
</evidence>
<dbReference type="InterPro" id="IPR009057">
    <property type="entry name" value="Homeodomain-like_sf"/>
</dbReference>
<feature type="domain" description="HTH araC/xylS-type" evidence="5">
    <location>
        <begin position="280"/>
        <end position="376"/>
    </location>
</feature>
<dbReference type="PROSITE" id="PS01124">
    <property type="entry name" value="HTH_ARAC_FAMILY_2"/>
    <property type="match status" value="1"/>
</dbReference>
<keyword evidence="4" id="KW-0472">Membrane</keyword>
<keyword evidence="4" id="KW-1133">Transmembrane helix</keyword>
<dbReference type="Gene3D" id="1.10.10.60">
    <property type="entry name" value="Homeodomain-like"/>
    <property type="match status" value="2"/>
</dbReference>
<evidence type="ECO:0000256" key="3">
    <source>
        <dbReference type="ARBA" id="ARBA00023163"/>
    </source>
</evidence>
<dbReference type="InterPro" id="IPR018062">
    <property type="entry name" value="HTH_AraC-typ_CS"/>
</dbReference>
<evidence type="ECO:0000256" key="2">
    <source>
        <dbReference type="ARBA" id="ARBA00023125"/>
    </source>
</evidence>
<gene>
    <name evidence="6" type="ORF">ACFFUQ_00055</name>
</gene>
<dbReference type="EMBL" id="JBHMEX010000001">
    <property type="protein sequence ID" value="MFB9062393.1"/>
    <property type="molecule type" value="Genomic_DNA"/>
</dbReference>
<dbReference type="PANTHER" id="PTHR43280">
    <property type="entry name" value="ARAC-FAMILY TRANSCRIPTIONAL REGULATOR"/>
    <property type="match status" value="1"/>
</dbReference>
<evidence type="ECO:0000256" key="1">
    <source>
        <dbReference type="ARBA" id="ARBA00023015"/>
    </source>
</evidence>
<evidence type="ECO:0000313" key="6">
    <source>
        <dbReference type="EMBL" id="MFB9062393.1"/>
    </source>
</evidence>
<evidence type="ECO:0000313" key="7">
    <source>
        <dbReference type="Proteomes" id="UP001589589"/>
    </source>
</evidence>
<proteinExistence type="predicted"/>
<feature type="transmembrane region" description="Helical" evidence="4">
    <location>
        <begin position="171"/>
        <end position="195"/>
    </location>
</feature>
<feature type="transmembrane region" description="Helical" evidence="4">
    <location>
        <begin position="201"/>
        <end position="222"/>
    </location>
</feature>